<dbReference type="InterPro" id="IPR022463">
    <property type="entry name" value="1-PFruKinase"/>
</dbReference>
<dbReference type="OrthoDB" id="9801219at2"/>
<name>A0A224XE20_9LACT</name>
<dbReference type="Pfam" id="PF00294">
    <property type="entry name" value="PfkB"/>
    <property type="match status" value="1"/>
</dbReference>
<dbReference type="GO" id="GO:0005524">
    <property type="term" value="F:ATP binding"/>
    <property type="evidence" value="ECO:0007669"/>
    <property type="project" value="UniProtKB-KW"/>
</dbReference>
<accession>A0A224XE20</accession>
<keyword evidence="3 7" id="KW-0423">Lactose metabolism</keyword>
<dbReference type="GO" id="GO:0005829">
    <property type="term" value="C:cytosol"/>
    <property type="evidence" value="ECO:0007669"/>
    <property type="project" value="TreeGrafter"/>
</dbReference>
<comment type="caution">
    <text evidence="9">The sequence shown here is derived from an EMBL/GenBank/DDBJ whole genome shotgun (WGS) entry which is preliminary data.</text>
</comment>
<reference evidence="10" key="1">
    <citation type="submission" date="2017-08" db="EMBL/GenBank/DDBJ databases">
        <title>Draft genome sequence of Lactococcus sp. strain Rs-Y01, isolated from the gut of the lower termite Reticulitermes speratus.</title>
        <authorList>
            <person name="Ohkuma M."/>
            <person name="Yuki M."/>
        </authorList>
    </citation>
    <scope>NUCLEOTIDE SEQUENCE [LARGE SCALE GENOMIC DNA]</scope>
    <source>
        <strain evidence="10">Rs-Y01</strain>
    </source>
</reference>
<dbReference type="CDD" id="cd01164">
    <property type="entry name" value="FruK_PfkB_like"/>
    <property type="match status" value="1"/>
</dbReference>
<evidence type="ECO:0000256" key="4">
    <source>
        <dbReference type="ARBA" id="ARBA00022741"/>
    </source>
</evidence>
<dbReference type="GO" id="GO:0009024">
    <property type="term" value="F:tagatose-6-phosphate kinase activity"/>
    <property type="evidence" value="ECO:0007669"/>
    <property type="project" value="UniProtKB-EC"/>
</dbReference>
<dbReference type="Proteomes" id="UP000218689">
    <property type="component" value="Unassembled WGS sequence"/>
</dbReference>
<proteinExistence type="inferred from homology"/>
<keyword evidence="6 7" id="KW-0067">ATP-binding</keyword>
<dbReference type="EC" id="2.7.1.144" evidence="7"/>
<dbReference type="GO" id="GO:0005988">
    <property type="term" value="P:lactose metabolic process"/>
    <property type="evidence" value="ECO:0007669"/>
    <property type="project" value="UniProtKB-KW"/>
</dbReference>
<evidence type="ECO:0000256" key="3">
    <source>
        <dbReference type="ARBA" id="ARBA00022736"/>
    </source>
</evidence>
<dbReference type="GO" id="GO:2001059">
    <property type="term" value="P:D-tagatose 6-phosphate catabolic process"/>
    <property type="evidence" value="ECO:0007669"/>
    <property type="project" value="UniProtKB-UniPathway"/>
</dbReference>
<evidence type="ECO:0000256" key="2">
    <source>
        <dbReference type="ARBA" id="ARBA00022679"/>
    </source>
</evidence>
<comment type="pathway">
    <text evidence="7">Carbohydrate metabolism; D-tagatose 6-phosphate degradation; D-glyceraldehyde 3-phosphate and glycerone phosphate from D-tagatose 6-phosphate: step 1/2.</text>
</comment>
<evidence type="ECO:0000259" key="8">
    <source>
        <dbReference type="Pfam" id="PF00294"/>
    </source>
</evidence>
<dbReference type="UniPathway" id="UPA00704">
    <property type="reaction ID" value="UER00715"/>
</dbReference>
<dbReference type="NCBIfam" id="TIGR03828">
    <property type="entry name" value="pfkB"/>
    <property type="match status" value="1"/>
</dbReference>
<dbReference type="GO" id="GO:0016052">
    <property type="term" value="P:carbohydrate catabolic process"/>
    <property type="evidence" value="ECO:0007669"/>
    <property type="project" value="UniProtKB-ARBA"/>
</dbReference>
<dbReference type="Gene3D" id="3.40.1190.20">
    <property type="match status" value="1"/>
</dbReference>
<keyword evidence="10" id="KW-1185">Reference proteome</keyword>
<comment type="similarity">
    <text evidence="1">Belongs to the carbohydrate kinase pfkB family.</text>
</comment>
<keyword evidence="5 9" id="KW-0418">Kinase</keyword>
<dbReference type="FunFam" id="3.40.1190.20:FF:000001">
    <property type="entry name" value="Phosphofructokinase"/>
    <property type="match status" value="1"/>
</dbReference>
<dbReference type="InterPro" id="IPR017583">
    <property type="entry name" value="Tagatose/fructose_Pkinase"/>
</dbReference>
<dbReference type="PANTHER" id="PTHR46566">
    <property type="entry name" value="1-PHOSPHOFRUCTOKINASE-RELATED"/>
    <property type="match status" value="1"/>
</dbReference>
<sequence length="312" mass="34131">MTKLYTCTMNLAIDLFIETDSMYPEIVNRTNADDIQANGKGVNVSLILKQLGAESTALGFSAGFTGAYIADYLQDKGIETKFVDVAGFTRINVFTQVLDQQTEYKLVNKGPNISQEKMKEFLTLCRQIEKDAFLIVSGSLPQGVSELILLEISQISKENGFHLILDTSYDCVLECLKDEPYLIKPNEEEICQWFGKTAMTVEESIASAQKLIAMGAQRVLLSLGADGAVYLDKEKIIRGNSPKGKVVNTACAGDTLLATFLQGLITGQPLKESLKKAIAAGSSTAFRQGLTDFQDVPNLMAQIQLSQVDLFV</sequence>
<evidence type="ECO:0000256" key="7">
    <source>
        <dbReference type="PIRNR" id="PIRNR000535"/>
    </source>
</evidence>
<dbReference type="AlphaFoldDB" id="A0A224XE20"/>
<evidence type="ECO:0000313" key="9">
    <source>
        <dbReference type="EMBL" id="GAX47833.1"/>
    </source>
</evidence>
<feature type="domain" description="Carbohydrate kinase PfkB" evidence="8">
    <location>
        <begin position="12"/>
        <end position="292"/>
    </location>
</feature>
<organism evidence="9 10">
    <name type="scientific">Pseudolactococcus reticulitermitis</name>
    <dbReference type="NCBI Taxonomy" id="2025039"/>
    <lineage>
        <taxon>Bacteria</taxon>
        <taxon>Bacillati</taxon>
        <taxon>Bacillota</taxon>
        <taxon>Bacilli</taxon>
        <taxon>Lactobacillales</taxon>
        <taxon>Streptococcaceae</taxon>
        <taxon>Pseudolactococcus</taxon>
    </lineage>
</organism>
<dbReference type="InterPro" id="IPR011611">
    <property type="entry name" value="PfkB_dom"/>
</dbReference>
<comment type="similarity">
    <text evidence="7">Belongs to the carbohydrate kinase PfkB family. LacC subfamily.</text>
</comment>
<dbReference type="GO" id="GO:0008662">
    <property type="term" value="F:1-phosphofructokinase activity"/>
    <property type="evidence" value="ECO:0007669"/>
    <property type="project" value="InterPro"/>
</dbReference>
<dbReference type="GO" id="GO:0044281">
    <property type="term" value="P:small molecule metabolic process"/>
    <property type="evidence" value="ECO:0007669"/>
    <property type="project" value="UniProtKB-ARBA"/>
</dbReference>
<dbReference type="NCBIfam" id="TIGR03168">
    <property type="entry name" value="1-PFK"/>
    <property type="match status" value="1"/>
</dbReference>
<dbReference type="SUPFAM" id="SSF53613">
    <property type="entry name" value="Ribokinase-like"/>
    <property type="match status" value="1"/>
</dbReference>
<evidence type="ECO:0000313" key="10">
    <source>
        <dbReference type="Proteomes" id="UP000218689"/>
    </source>
</evidence>
<comment type="catalytic activity">
    <reaction evidence="7">
        <text>D-tagatofuranose 6-phosphate + ATP = D-tagatofuranose 1,6-bisphosphate + ADP + H(+)</text>
        <dbReference type="Rhea" id="RHEA:12420"/>
        <dbReference type="ChEBI" id="CHEBI:15378"/>
        <dbReference type="ChEBI" id="CHEBI:30616"/>
        <dbReference type="ChEBI" id="CHEBI:58694"/>
        <dbReference type="ChEBI" id="CHEBI:58695"/>
        <dbReference type="ChEBI" id="CHEBI:456216"/>
        <dbReference type="EC" id="2.7.1.144"/>
    </reaction>
</comment>
<protein>
    <recommendedName>
        <fullName evidence="7">Tagatose-6-phosphate kinase</fullName>
        <ecNumber evidence="7">2.7.1.144</ecNumber>
    </recommendedName>
</protein>
<dbReference type="EMBL" id="BEDT01000003">
    <property type="protein sequence ID" value="GAX47833.1"/>
    <property type="molecule type" value="Genomic_DNA"/>
</dbReference>
<evidence type="ECO:0000256" key="5">
    <source>
        <dbReference type="ARBA" id="ARBA00022777"/>
    </source>
</evidence>
<evidence type="ECO:0000256" key="1">
    <source>
        <dbReference type="ARBA" id="ARBA00005380"/>
    </source>
</evidence>
<keyword evidence="2 7" id="KW-0808">Transferase</keyword>
<dbReference type="PANTHER" id="PTHR46566:SF1">
    <property type="entry name" value="1-PHOSPHOFRUCTOKINASE"/>
    <property type="match status" value="1"/>
</dbReference>
<gene>
    <name evidence="9" type="ORF">RsY01_1437</name>
</gene>
<dbReference type="PIRSF" id="PIRSF000535">
    <property type="entry name" value="1PFK/6PFK/LacC"/>
    <property type="match status" value="1"/>
</dbReference>
<dbReference type="InterPro" id="IPR029056">
    <property type="entry name" value="Ribokinase-like"/>
</dbReference>
<dbReference type="RefSeq" id="WP_094784963.1">
    <property type="nucleotide sequence ID" value="NZ_BEDT01000003.1"/>
</dbReference>
<evidence type="ECO:0000256" key="6">
    <source>
        <dbReference type="ARBA" id="ARBA00022840"/>
    </source>
</evidence>
<keyword evidence="4 7" id="KW-0547">Nucleotide-binding</keyword>